<dbReference type="SUPFAM" id="SSF53335">
    <property type="entry name" value="S-adenosyl-L-methionine-dependent methyltransferases"/>
    <property type="match status" value="1"/>
</dbReference>
<evidence type="ECO:0000313" key="3">
    <source>
        <dbReference type="Proteomes" id="UP000186917"/>
    </source>
</evidence>
<dbReference type="OrthoDB" id="9812600at2"/>
<dbReference type="KEGG" id="fln:FLA_3215"/>
<name>A0A173MHU4_9BACT</name>
<accession>A0A173MHU4</accession>
<sequence>MRTLIRSFLQKFGYDITKYVPPYVPGVLDQKALEGEFKWLQDQQFKSIVDIGSNEGQFLEKARILFPEATIHAFEPLPGAFQKLQSNFSTDKNIRFYNLGLGDTKGQLEFHQNEYTPSSSFLSMEATHHANFDYAVDTQKITVDIDLLDNVLGNGQLSQPLLVKIDVQGFEDKVINGATRVLAQASMVICELSFTRLYQNQPLFDDVYKKLTSMGFLYAGNMEQLHSTQNNGVLQADGIFIKK</sequence>
<gene>
    <name evidence="2" type="ORF">SAMN05421788_102185</name>
</gene>
<feature type="domain" description="Methyltransferase FkbM" evidence="1">
    <location>
        <begin position="50"/>
        <end position="218"/>
    </location>
</feature>
<dbReference type="InterPro" id="IPR006342">
    <property type="entry name" value="FkbM_mtfrase"/>
</dbReference>
<evidence type="ECO:0000313" key="2">
    <source>
        <dbReference type="EMBL" id="SIS93495.1"/>
    </source>
</evidence>
<dbReference type="Gene3D" id="3.40.50.150">
    <property type="entry name" value="Vaccinia Virus protein VP39"/>
    <property type="match status" value="1"/>
</dbReference>
<dbReference type="InterPro" id="IPR053188">
    <property type="entry name" value="FkbM_Methyltransferase"/>
</dbReference>
<dbReference type="InterPro" id="IPR029063">
    <property type="entry name" value="SAM-dependent_MTases_sf"/>
</dbReference>
<dbReference type="GO" id="GO:0008171">
    <property type="term" value="F:O-methyltransferase activity"/>
    <property type="evidence" value="ECO:0007669"/>
    <property type="project" value="TreeGrafter"/>
</dbReference>
<keyword evidence="2" id="KW-0808">Transferase</keyword>
<dbReference type="STRING" id="477680.SAMN05421788_102185"/>
<dbReference type="PANTHER" id="PTHR36973:SF4">
    <property type="entry name" value="NODULATION PROTEIN"/>
    <property type="match status" value="1"/>
</dbReference>
<keyword evidence="2" id="KW-0489">Methyltransferase</keyword>
<dbReference type="EMBL" id="FTOR01000002">
    <property type="protein sequence ID" value="SIS93495.1"/>
    <property type="molecule type" value="Genomic_DNA"/>
</dbReference>
<dbReference type="PANTHER" id="PTHR36973">
    <property type="entry name" value="SLL1456 PROTEIN-RELATED"/>
    <property type="match status" value="1"/>
</dbReference>
<reference evidence="3" key="1">
    <citation type="submission" date="2017-01" db="EMBL/GenBank/DDBJ databases">
        <authorList>
            <person name="Varghese N."/>
            <person name="Submissions S."/>
        </authorList>
    </citation>
    <scope>NUCLEOTIDE SEQUENCE [LARGE SCALE GENOMIC DNA]</scope>
    <source>
        <strain evidence="3">DSM 21054</strain>
    </source>
</reference>
<dbReference type="AlphaFoldDB" id="A0A173MHU4"/>
<evidence type="ECO:0000259" key="1">
    <source>
        <dbReference type="Pfam" id="PF05050"/>
    </source>
</evidence>
<dbReference type="GO" id="GO:0032259">
    <property type="term" value="P:methylation"/>
    <property type="evidence" value="ECO:0007669"/>
    <property type="project" value="UniProtKB-KW"/>
</dbReference>
<dbReference type="Proteomes" id="UP000186917">
    <property type="component" value="Unassembled WGS sequence"/>
</dbReference>
<dbReference type="RefSeq" id="WP_076377758.1">
    <property type="nucleotide sequence ID" value="NZ_AP017422.1"/>
</dbReference>
<keyword evidence="3" id="KW-1185">Reference proteome</keyword>
<protein>
    <submittedName>
        <fullName evidence="2">Methyltransferase, FkbM family</fullName>
    </submittedName>
</protein>
<dbReference type="Pfam" id="PF05050">
    <property type="entry name" value="Methyltransf_21"/>
    <property type="match status" value="1"/>
</dbReference>
<organism evidence="2 3">
    <name type="scientific">Filimonas lacunae</name>
    <dbReference type="NCBI Taxonomy" id="477680"/>
    <lineage>
        <taxon>Bacteria</taxon>
        <taxon>Pseudomonadati</taxon>
        <taxon>Bacteroidota</taxon>
        <taxon>Chitinophagia</taxon>
        <taxon>Chitinophagales</taxon>
        <taxon>Chitinophagaceae</taxon>
        <taxon>Filimonas</taxon>
    </lineage>
</organism>
<dbReference type="NCBIfam" id="TIGR01444">
    <property type="entry name" value="fkbM_fam"/>
    <property type="match status" value="1"/>
</dbReference>
<proteinExistence type="predicted"/>